<organism evidence="2 3">
    <name type="scientific">Providencia alcalifaciens DSM 30120</name>
    <dbReference type="NCBI Taxonomy" id="520999"/>
    <lineage>
        <taxon>Bacteria</taxon>
        <taxon>Pseudomonadati</taxon>
        <taxon>Pseudomonadota</taxon>
        <taxon>Gammaproteobacteria</taxon>
        <taxon>Enterobacterales</taxon>
        <taxon>Morganellaceae</taxon>
        <taxon>Providencia</taxon>
    </lineage>
</organism>
<reference evidence="2 3" key="1">
    <citation type="submission" date="2008-10" db="EMBL/GenBank/DDBJ databases">
        <title>Draft genome sequence of Providencia alcalifaciens (DSM 30120).</title>
        <authorList>
            <person name="Sudarsanam P."/>
            <person name="Ley R."/>
            <person name="Guruge J."/>
            <person name="Turnbaugh P.J."/>
            <person name="Mahowald M."/>
            <person name="Liep D."/>
            <person name="Gordon J."/>
        </authorList>
    </citation>
    <scope>NUCLEOTIDE SEQUENCE [LARGE SCALE GENOMIC DNA]</scope>
    <source>
        <strain evidence="2 3">DSM 30120</strain>
    </source>
</reference>
<feature type="transmembrane region" description="Helical" evidence="1">
    <location>
        <begin position="20"/>
        <end position="39"/>
    </location>
</feature>
<evidence type="ECO:0000313" key="3">
    <source>
        <dbReference type="Proteomes" id="UP000003729"/>
    </source>
</evidence>
<keyword evidence="1" id="KW-0812">Transmembrane</keyword>
<keyword evidence="1" id="KW-0472">Membrane</keyword>
<dbReference type="Proteomes" id="UP000003729">
    <property type="component" value="Unassembled WGS sequence"/>
</dbReference>
<name>B6XCQ8_9GAMM</name>
<dbReference type="AlphaFoldDB" id="B6XCQ8"/>
<protein>
    <submittedName>
        <fullName evidence="2">Uncharacterized protein</fullName>
    </submittedName>
</protein>
<proteinExistence type="predicted"/>
<comment type="caution">
    <text evidence="2">The sequence shown here is derived from an EMBL/GenBank/DDBJ whole genome shotgun (WGS) entry which is preliminary data.</text>
</comment>
<dbReference type="EMBL" id="ABXW01000017">
    <property type="protein sequence ID" value="EEB46806.1"/>
    <property type="molecule type" value="Genomic_DNA"/>
</dbReference>
<evidence type="ECO:0000256" key="1">
    <source>
        <dbReference type="SAM" id="Phobius"/>
    </source>
</evidence>
<evidence type="ECO:0000313" key="2">
    <source>
        <dbReference type="EMBL" id="EEB46806.1"/>
    </source>
</evidence>
<reference evidence="2 3" key="2">
    <citation type="submission" date="2008-10" db="EMBL/GenBank/DDBJ databases">
        <authorList>
            <person name="Fulton L."/>
            <person name="Clifton S."/>
            <person name="Fulton B."/>
            <person name="Xu J."/>
            <person name="Minx P."/>
            <person name="Pepin K.H."/>
            <person name="Johnson M."/>
            <person name="Bhonagiri V."/>
            <person name="Nash W.E."/>
            <person name="Mardis E.R."/>
            <person name="Wilson R.K."/>
        </authorList>
    </citation>
    <scope>NUCLEOTIDE SEQUENCE [LARGE SCALE GENOMIC DNA]</scope>
    <source>
        <strain evidence="2 3">DSM 30120</strain>
    </source>
</reference>
<sequence length="52" mass="6305">MRKSTLYRPFMMFLCSFNVQFDQIILLIDLPIYSLFNFVTRIKPKVFKLLTL</sequence>
<gene>
    <name evidence="2" type="ORF">PROVALCAL_01124</name>
</gene>
<keyword evidence="1" id="KW-1133">Transmembrane helix</keyword>
<accession>B6XCQ8</accession>